<evidence type="ECO:0000256" key="1">
    <source>
        <dbReference type="SAM" id="MobiDB-lite"/>
    </source>
</evidence>
<feature type="compositionally biased region" description="Low complexity" evidence="1">
    <location>
        <begin position="63"/>
        <end position="78"/>
    </location>
</feature>
<dbReference type="EMBL" id="JACAZI010000014">
    <property type="protein sequence ID" value="KAF7344871.1"/>
    <property type="molecule type" value="Genomic_DNA"/>
</dbReference>
<comment type="caution">
    <text evidence="2">The sequence shown here is derived from an EMBL/GenBank/DDBJ whole genome shotgun (WGS) entry which is preliminary data.</text>
</comment>
<reference evidence="2" key="1">
    <citation type="submission" date="2020-05" db="EMBL/GenBank/DDBJ databases">
        <title>Mycena genomes resolve the evolution of fungal bioluminescence.</title>
        <authorList>
            <person name="Tsai I.J."/>
        </authorList>
    </citation>
    <scope>NUCLEOTIDE SEQUENCE</scope>
    <source>
        <strain evidence="2">CCC161011</strain>
    </source>
</reference>
<feature type="region of interest" description="Disordered" evidence="1">
    <location>
        <begin position="63"/>
        <end position="89"/>
    </location>
</feature>
<name>A0A8H6XQZ3_9AGAR</name>
<dbReference type="Proteomes" id="UP000620124">
    <property type="component" value="Unassembled WGS sequence"/>
</dbReference>
<organism evidence="2 3">
    <name type="scientific">Mycena venus</name>
    <dbReference type="NCBI Taxonomy" id="2733690"/>
    <lineage>
        <taxon>Eukaryota</taxon>
        <taxon>Fungi</taxon>
        <taxon>Dikarya</taxon>
        <taxon>Basidiomycota</taxon>
        <taxon>Agaricomycotina</taxon>
        <taxon>Agaricomycetes</taxon>
        <taxon>Agaricomycetidae</taxon>
        <taxon>Agaricales</taxon>
        <taxon>Marasmiineae</taxon>
        <taxon>Mycenaceae</taxon>
        <taxon>Mycena</taxon>
    </lineage>
</organism>
<keyword evidence="3" id="KW-1185">Reference proteome</keyword>
<feature type="compositionally biased region" description="Pro residues" evidence="1">
    <location>
        <begin position="79"/>
        <end position="89"/>
    </location>
</feature>
<evidence type="ECO:0000313" key="3">
    <source>
        <dbReference type="Proteomes" id="UP000620124"/>
    </source>
</evidence>
<dbReference type="AlphaFoldDB" id="A0A8H6XQZ3"/>
<proteinExistence type="predicted"/>
<dbReference type="OrthoDB" id="2874149at2759"/>
<gene>
    <name evidence="2" type="ORF">MVEN_01649000</name>
</gene>
<evidence type="ECO:0000313" key="2">
    <source>
        <dbReference type="EMBL" id="KAF7344871.1"/>
    </source>
</evidence>
<sequence length="278" mass="29245">MICPVYTRDSLSPTLNPTCTTPEDHSAFTSSTFTYLASPVAQALGLESPVRDSPLAQAALGVASPASPTTGSAAVMPTVTPPPPTVAPPEPPLPRIRLNTLSPSSSPPSAFNICFVSGAFLPYSFLHKPFAVAAPPTPTPAETPHPRGHRVDDQLNLGPWLLPPASHSPSSVPMHMGSMAAVMPQSPTLLDGISPLPVRLCSNDGLVIQIYAYAPAEPPGVRTPIKESVNRRKCTGCAKENTEHPPEIPDTKLGSERKRVHTGGCYLHNMDSGGECLS</sequence>
<protein>
    <submittedName>
        <fullName evidence="2">Uncharacterized protein</fullName>
    </submittedName>
</protein>
<accession>A0A8H6XQZ3</accession>